<comment type="similarity">
    <text evidence="2">Belongs to the MipA/OmpV family.</text>
</comment>
<evidence type="ECO:0000256" key="1">
    <source>
        <dbReference type="ARBA" id="ARBA00004442"/>
    </source>
</evidence>
<comment type="subcellular location">
    <subcellularLocation>
        <location evidence="1">Cell outer membrane</location>
    </subcellularLocation>
</comment>
<dbReference type="PANTHER" id="PTHR38776">
    <property type="entry name" value="MLTA-INTERACTING PROTEIN-RELATED"/>
    <property type="match status" value="1"/>
</dbReference>
<keyword evidence="3" id="KW-0732">Signal</keyword>
<evidence type="ECO:0000256" key="5">
    <source>
        <dbReference type="ARBA" id="ARBA00023237"/>
    </source>
</evidence>
<gene>
    <name evidence="6" type="ORF">Q3M24_18745</name>
</gene>
<dbReference type="EMBL" id="CP159373">
    <property type="protein sequence ID" value="XCN72317.1"/>
    <property type="molecule type" value="Genomic_DNA"/>
</dbReference>
<sequence>MKLFKTFFLFSSLLLFFLLSLGEIHTAYAQPRGGPPTFSLGTGAVFSTTPYLGADTETIAIPMLMFSGEHFFIRGTGAGLHIYQDEQFSLDLLGKYRFNAYEAGDSPDLVGIKDREGTVEAGLGIDWRFKQAVISGKVFTDLLDKHGGQEINLRIKKPFRWRMLFLAPYLGASLRSDAFSTYYYGVDATEAIAGRAKYELDWTTNWQAGLVLRIGLNQNIMLNTLVGLEILDQEVEDSPIIEQGNQFFAMFGLAYGF</sequence>
<name>A0AAU8LSZ7_9BACT</name>
<evidence type="ECO:0000313" key="6">
    <source>
        <dbReference type="EMBL" id="XCN72317.1"/>
    </source>
</evidence>
<dbReference type="KEGG" id="eaj:Q3M24_18745"/>
<dbReference type="InterPro" id="IPR010583">
    <property type="entry name" value="MipA"/>
</dbReference>
<dbReference type="PANTHER" id="PTHR38776:SF1">
    <property type="entry name" value="MLTA-INTERACTING PROTEIN-RELATED"/>
    <property type="match status" value="1"/>
</dbReference>
<reference evidence="6" key="1">
    <citation type="journal article" date="2024" name="Syst. Appl. Microbiol.">
        <title>First single-strain enrichments of Electrothrix cable bacteria, description of E. aestuarii sp. nov. and E. rattekaaiensis sp. nov., and proposal of a cable bacteria taxonomy following the rules of the SeqCode.</title>
        <authorList>
            <person name="Plum-Jensen L.E."/>
            <person name="Schramm A."/>
            <person name="Marshall I.P.G."/>
        </authorList>
    </citation>
    <scope>NUCLEOTIDE SEQUENCE</scope>
    <source>
        <strain evidence="6">Rat1</strain>
    </source>
</reference>
<reference evidence="6" key="2">
    <citation type="submission" date="2024-06" db="EMBL/GenBank/DDBJ databases">
        <authorList>
            <person name="Plum-Jensen L.E."/>
            <person name="Schramm A."/>
            <person name="Marshall I.P.G."/>
        </authorList>
    </citation>
    <scope>NUCLEOTIDE SEQUENCE</scope>
    <source>
        <strain evidence="6">Rat1</strain>
    </source>
</reference>
<evidence type="ECO:0000256" key="2">
    <source>
        <dbReference type="ARBA" id="ARBA00005722"/>
    </source>
</evidence>
<protein>
    <submittedName>
        <fullName evidence="6">MipA/OmpV family protein</fullName>
    </submittedName>
</protein>
<keyword evidence="5" id="KW-0998">Cell outer membrane</keyword>
<proteinExistence type="inferred from homology"/>
<dbReference type="AlphaFoldDB" id="A0AAU8LSZ7"/>
<evidence type="ECO:0000256" key="4">
    <source>
        <dbReference type="ARBA" id="ARBA00023136"/>
    </source>
</evidence>
<evidence type="ECO:0000256" key="3">
    <source>
        <dbReference type="ARBA" id="ARBA00022729"/>
    </source>
</evidence>
<dbReference type="Pfam" id="PF06629">
    <property type="entry name" value="MipA"/>
    <property type="match status" value="1"/>
</dbReference>
<dbReference type="GO" id="GO:0009279">
    <property type="term" value="C:cell outer membrane"/>
    <property type="evidence" value="ECO:0007669"/>
    <property type="project" value="UniProtKB-SubCell"/>
</dbReference>
<keyword evidence="4" id="KW-0472">Membrane</keyword>
<organism evidence="6">
    <name type="scientific">Candidatus Electrothrix aestuarii</name>
    <dbReference type="NCBI Taxonomy" id="3062594"/>
    <lineage>
        <taxon>Bacteria</taxon>
        <taxon>Pseudomonadati</taxon>
        <taxon>Thermodesulfobacteriota</taxon>
        <taxon>Desulfobulbia</taxon>
        <taxon>Desulfobulbales</taxon>
        <taxon>Desulfobulbaceae</taxon>
        <taxon>Candidatus Electrothrix</taxon>
    </lineage>
</organism>
<accession>A0AAU8LSZ7</accession>